<accession>A0A1I3WY01</accession>
<reference evidence="2 3" key="1">
    <citation type="submission" date="2016-10" db="EMBL/GenBank/DDBJ databases">
        <authorList>
            <person name="de Groot N.N."/>
        </authorList>
    </citation>
    <scope>NUCLEOTIDE SEQUENCE [LARGE SCALE GENOMIC DNA]</scope>
    <source>
        <strain evidence="2 3">DSM 44468</strain>
    </source>
</reference>
<organism evidence="2 3">
    <name type="scientific">Amycolatopsis sacchari</name>
    <dbReference type="NCBI Taxonomy" id="115433"/>
    <lineage>
        <taxon>Bacteria</taxon>
        <taxon>Bacillati</taxon>
        <taxon>Actinomycetota</taxon>
        <taxon>Actinomycetes</taxon>
        <taxon>Pseudonocardiales</taxon>
        <taxon>Pseudonocardiaceae</taxon>
        <taxon>Amycolatopsis</taxon>
    </lineage>
</organism>
<keyword evidence="3" id="KW-1185">Reference proteome</keyword>
<dbReference type="EMBL" id="FORP01000014">
    <property type="protein sequence ID" value="SFK12254.1"/>
    <property type="molecule type" value="Genomic_DNA"/>
</dbReference>
<evidence type="ECO:0000256" key="1">
    <source>
        <dbReference type="SAM" id="MobiDB-lite"/>
    </source>
</evidence>
<protein>
    <submittedName>
        <fullName evidence="2">Uncharacterized protein</fullName>
    </submittedName>
</protein>
<feature type="region of interest" description="Disordered" evidence="1">
    <location>
        <begin position="1"/>
        <end position="35"/>
    </location>
</feature>
<dbReference type="Proteomes" id="UP000199025">
    <property type="component" value="Unassembled WGS sequence"/>
</dbReference>
<evidence type="ECO:0000313" key="2">
    <source>
        <dbReference type="EMBL" id="SFK12254.1"/>
    </source>
</evidence>
<proteinExistence type="predicted"/>
<feature type="compositionally biased region" description="Basic and acidic residues" evidence="1">
    <location>
        <begin position="1"/>
        <end position="11"/>
    </location>
</feature>
<name>A0A1I3WY01_9PSEU</name>
<evidence type="ECO:0000313" key="3">
    <source>
        <dbReference type="Proteomes" id="UP000199025"/>
    </source>
</evidence>
<sequence length="98" mass="10991">MGTVEKDRETADETATQPPRSHKGHSGRGEPVERVTVNLNKTAAADLERTSLTTAETKTEVINKALQLYAFLRKLQLDGGDIFIREADSKERERLRLL</sequence>
<dbReference type="AlphaFoldDB" id="A0A1I3WY01"/>
<dbReference type="RefSeq" id="WP_091510905.1">
    <property type="nucleotide sequence ID" value="NZ_CBDQZW010000090.1"/>
</dbReference>
<dbReference type="OrthoDB" id="3638073at2"/>
<gene>
    <name evidence="2" type="ORF">SAMN05421835_11437</name>
</gene>